<feature type="non-terminal residue" evidence="3">
    <location>
        <position position="261"/>
    </location>
</feature>
<dbReference type="EMBL" id="JAHRHJ020000008">
    <property type="protein sequence ID" value="KAH9304591.1"/>
    <property type="molecule type" value="Genomic_DNA"/>
</dbReference>
<evidence type="ECO:0000256" key="1">
    <source>
        <dbReference type="ARBA" id="ARBA00023015"/>
    </source>
</evidence>
<comment type="caution">
    <text evidence="3">The sequence shown here is derived from an EMBL/GenBank/DDBJ whole genome shotgun (WGS) entry which is preliminary data.</text>
</comment>
<evidence type="ECO:0000256" key="2">
    <source>
        <dbReference type="ARBA" id="ARBA00023163"/>
    </source>
</evidence>
<evidence type="ECO:0000313" key="4">
    <source>
        <dbReference type="Proteomes" id="UP000824469"/>
    </source>
</evidence>
<keyword evidence="1" id="KW-0805">Transcription regulation</keyword>
<sequence length="261" mass="28649">LDSFIIISDSLSETIIQHVPLKELAIHVKEVGPTWRRVCWGPRQANDVVVESELERHGGVGAWKCGMGGRDVSLDEDIKEKTFSCESPLWNDSISAENGMLAPCPELELPLKPEDSVKIEELPCAGGEEDFNNISSETVNNSNTLTLGPCPEEGLIPCNVDFVEYKGLLLVHLLTTSAEASSDGAHELVDINLARLRELVSPTGFTMARVAYYLFQALHQHHCFSGSGDMEAEHHINSNGASEAIFLGVLVHFIKFILISR</sequence>
<name>A0AA38CRL7_TAXCH</name>
<dbReference type="InterPro" id="IPR005202">
    <property type="entry name" value="TF_GRAS"/>
</dbReference>
<dbReference type="Proteomes" id="UP000824469">
    <property type="component" value="Unassembled WGS sequence"/>
</dbReference>
<gene>
    <name evidence="3" type="ORF">KI387_008995</name>
</gene>
<keyword evidence="2" id="KW-0804">Transcription</keyword>
<evidence type="ECO:0000313" key="3">
    <source>
        <dbReference type="EMBL" id="KAH9304591.1"/>
    </source>
</evidence>
<proteinExistence type="predicted"/>
<protein>
    <submittedName>
        <fullName evidence="3">Uncharacterized protein</fullName>
    </submittedName>
</protein>
<dbReference type="PROSITE" id="PS50985">
    <property type="entry name" value="GRAS"/>
    <property type="match status" value="1"/>
</dbReference>
<reference evidence="3 4" key="1">
    <citation type="journal article" date="2021" name="Nat. Plants">
        <title>The Taxus genome provides insights into paclitaxel biosynthesis.</title>
        <authorList>
            <person name="Xiong X."/>
            <person name="Gou J."/>
            <person name="Liao Q."/>
            <person name="Li Y."/>
            <person name="Zhou Q."/>
            <person name="Bi G."/>
            <person name="Li C."/>
            <person name="Du R."/>
            <person name="Wang X."/>
            <person name="Sun T."/>
            <person name="Guo L."/>
            <person name="Liang H."/>
            <person name="Lu P."/>
            <person name="Wu Y."/>
            <person name="Zhang Z."/>
            <person name="Ro D.K."/>
            <person name="Shang Y."/>
            <person name="Huang S."/>
            <person name="Yan J."/>
        </authorList>
    </citation>
    <scope>NUCLEOTIDE SEQUENCE [LARGE SCALE GENOMIC DNA]</scope>
    <source>
        <strain evidence="3">Ta-2019</strain>
    </source>
</reference>
<accession>A0AA38CRL7</accession>
<dbReference type="AlphaFoldDB" id="A0AA38CRL7"/>
<organism evidence="3 4">
    <name type="scientific">Taxus chinensis</name>
    <name type="common">Chinese yew</name>
    <name type="synonym">Taxus wallichiana var. chinensis</name>
    <dbReference type="NCBI Taxonomy" id="29808"/>
    <lineage>
        <taxon>Eukaryota</taxon>
        <taxon>Viridiplantae</taxon>
        <taxon>Streptophyta</taxon>
        <taxon>Embryophyta</taxon>
        <taxon>Tracheophyta</taxon>
        <taxon>Spermatophyta</taxon>
        <taxon>Pinopsida</taxon>
        <taxon>Pinidae</taxon>
        <taxon>Conifers II</taxon>
        <taxon>Cupressales</taxon>
        <taxon>Taxaceae</taxon>
        <taxon>Taxus</taxon>
    </lineage>
</organism>
<keyword evidence="4" id="KW-1185">Reference proteome</keyword>